<protein>
    <recommendedName>
        <fullName evidence="3">VWFA domain-containing protein</fullName>
    </recommendedName>
</protein>
<evidence type="ECO:0000313" key="1">
    <source>
        <dbReference type="EMBL" id="KAK9872640.1"/>
    </source>
</evidence>
<dbReference type="EMBL" id="JARQZJ010000012">
    <property type="protein sequence ID" value="KAK9872640.1"/>
    <property type="molecule type" value="Genomic_DNA"/>
</dbReference>
<sequence>MIFFCKTIIIVKITTVMIIHMMIADDSSPINSASFHDKHDDGLKTAFDDIAGSMHEGADIALISFGVDTQKVEDECNTKYLQLMNQRN</sequence>
<dbReference type="Proteomes" id="UP001431783">
    <property type="component" value="Unassembled WGS sequence"/>
</dbReference>
<accession>A0AAW1TVK4</accession>
<evidence type="ECO:0000313" key="2">
    <source>
        <dbReference type="Proteomes" id="UP001431783"/>
    </source>
</evidence>
<keyword evidence="2" id="KW-1185">Reference proteome</keyword>
<gene>
    <name evidence="1" type="ORF">WA026_018775</name>
</gene>
<evidence type="ECO:0008006" key="3">
    <source>
        <dbReference type="Google" id="ProtNLM"/>
    </source>
</evidence>
<organism evidence="1 2">
    <name type="scientific">Henosepilachna vigintioctopunctata</name>
    <dbReference type="NCBI Taxonomy" id="420089"/>
    <lineage>
        <taxon>Eukaryota</taxon>
        <taxon>Metazoa</taxon>
        <taxon>Ecdysozoa</taxon>
        <taxon>Arthropoda</taxon>
        <taxon>Hexapoda</taxon>
        <taxon>Insecta</taxon>
        <taxon>Pterygota</taxon>
        <taxon>Neoptera</taxon>
        <taxon>Endopterygota</taxon>
        <taxon>Coleoptera</taxon>
        <taxon>Polyphaga</taxon>
        <taxon>Cucujiformia</taxon>
        <taxon>Coccinelloidea</taxon>
        <taxon>Coccinellidae</taxon>
        <taxon>Epilachninae</taxon>
        <taxon>Epilachnini</taxon>
        <taxon>Henosepilachna</taxon>
    </lineage>
</organism>
<comment type="caution">
    <text evidence="1">The sequence shown here is derived from an EMBL/GenBank/DDBJ whole genome shotgun (WGS) entry which is preliminary data.</text>
</comment>
<dbReference type="AlphaFoldDB" id="A0AAW1TVK4"/>
<reference evidence="1 2" key="1">
    <citation type="submission" date="2023-03" db="EMBL/GenBank/DDBJ databases">
        <title>Genome insight into feeding habits of ladybird beetles.</title>
        <authorList>
            <person name="Li H.-S."/>
            <person name="Huang Y.-H."/>
            <person name="Pang H."/>
        </authorList>
    </citation>
    <scope>NUCLEOTIDE SEQUENCE [LARGE SCALE GENOMIC DNA]</scope>
    <source>
        <strain evidence="1">SYSU_2023b</strain>
        <tissue evidence="1">Whole body</tissue>
    </source>
</reference>
<proteinExistence type="predicted"/>
<name>A0AAW1TVK4_9CUCU</name>